<dbReference type="GeneID" id="95987401"/>
<organism evidence="1 2">
    <name type="scientific">Vanrija albida</name>
    <dbReference type="NCBI Taxonomy" id="181172"/>
    <lineage>
        <taxon>Eukaryota</taxon>
        <taxon>Fungi</taxon>
        <taxon>Dikarya</taxon>
        <taxon>Basidiomycota</taxon>
        <taxon>Agaricomycotina</taxon>
        <taxon>Tremellomycetes</taxon>
        <taxon>Trichosporonales</taxon>
        <taxon>Trichosporonaceae</taxon>
        <taxon>Vanrija</taxon>
    </lineage>
</organism>
<dbReference type="RefSeq" id="XP_069206890.1">
    <property type="nucleotide sequence ID" value="XM_069354819.1"/>
</dbReference>
<dbReference type="Proteomes" id="UP001565368">
    <property type="component" value="Unassembled WGS sequence"/>
</dbReference>
<gene>
    <name evidence="1" type="ORF">Q8F55_006358</name>
</gene>
<accession>A0ABR3PWY3</accession>
<evidence type="ECO:0000313" key="2">
    <source>
        <dbReference type="Proteomes" id="UP001565368"/>
    </source>
</evidence>
<sequence length="119" mass="13071">MSNPIDLSTTLLPSGLTDTTNEPNEAFKVVLHLVQAKVNAFLASERRDILLGMDLDEVCVVLSHRIACCAVGYRAEFDKLCVICICLGPKRLREAVAALAKTELVQPTPTLMRLLTMLM</sequence>
<proteinExistence type="predicted"/>
<keyword evidence="2" id="KW-1185">Reference proteome</keyword>
<comment type="caution">
    <text evidence="1">The sequence shown here is derived from an EMBL/GenBank/DDBJ whole genome shotgun (WGS) entry which is preliminary data.</text>
</comment>
<reference evidence="1 2" key="1">
    <citation type="submission" date="2023-08" db="EMBL/GenBank/DDBJ databases">
        <title>Annotated Genome Sequence of Vanrija albida AlHP1.</title>
        <authorList>
            <person name="Herzog R."/>
        </authorList>
    </citation>
    <scope>NUCLEOTIDE SEQUENCE [LARGE SCALE GENOMIC DNA]</scope>
    <source>
        <strain evidence="1 2">AlHP1</strain>
    </source>
</reference>
<dbReference type="EMBL" id="JBBXJM010000005">
    <property type="protein sequence ID" value="KAL1406946.1"/>
    <property type="molecule type" value="Genomic_DNA"/>
</dbReference>
<name>A0ABR3PWY3_9TREE</name>
<protein>
    <submittedName>
        <fullName evidence="1">Uncharacterized protein</fullName>
    </submittedName>
</protein>
<evidence type="ECO:0000313" key="1">
    <source>
        <dbReference type="EMBL" id="KAL1406946.1"/>
    </source>
</evidence>